<evidence type="ECO:0000256" key="11">
    <source>
        <dbReference type="ARBA" id="ARBA00023204"/>
    </source>
</evidence>
<dbReference type="PANTHER" id="PTHR47642:SF5">
    <property type="entry name" value="ATP-DEPENDENT DNA HELICASE"/>
    <property type="match status" value="1"/>
</dbReference>
<dbReference type="VEuPathDB" id="TriTrypDB:TRSC58_05356"/>
<feature type="domain" description="DNA helicase Pif1-like DEAD-box helicase" evidence="16">
    <location>
        <begin position="127"/>
        <end position="276"/>
    </location>
</feature>
<evidence type="ECO:0000313" key="18">
    <source>
        <dbReference type="EMBL" id="ESL06962.1"/>
    </source>
</evidence>
<dbReference type="Gene3D" id="3.40.50.300">
    <property type="entry name" value="P-loop containing nucleotide triphosphate hydrolases"/>
    <property type="match status" value="1"/>
</dbReference>
<organism evidence="18 19">
    <name type="scientific">Trypanosoma rangeli SC58</name>
    <dbReference type="NCBI Taxonomy" id="429131"/>
    <lineage>
        <taxon>Eukaryota</taxon>
        <taxon>Discoba</taxon>
        <taxon>Euglenozoa</taxon>
        <taxon>Kinetoplastea</taxon>
        <taxon>Metakinetoplastina</taxon>
        <taxon>Trypanosomatida</taxon>
        <taxon>Trypanosomatidae</taxon>
        <taxon>Trypanosoma</taxon>
        <taxon>Herpetosoma</taxon>
    </lineage>
</organism>
<keyword evidence="10 14" id="KW-0233">DNA recombination</keyword>
<evidence type="ECO:0000256" key="2">
    <source>
        <dbReference type="ARBA" id="ARBA00009781"/>
    </source>
</evidence>
<dbReference type="GO" id="GO:0016887">
    <property type="term" value="F:ATP hydrolysis activity"/>
    <property type="evidence" value="ECO:0007669"/>
    <property type="project" value="RHEA"/>
</dbReference>
<keyword evidence="7 14" id="KW-0347">Helicase</keyword>
<dbReference type="EMBL" id="AUPL01005356">
    <property type="protein sequence ID" value="ESL06962.1"/>
    <property type="molecule type" value="Genomic_DNA"/>
</dbReference>
<comment type="caution">
    <text evidence="18">The sequence shown here is derived from an EMBL/GenBank/DDBJ whole genome shotgun (WGS) entry which is preliminary data.</text>
</comment>
<evidence type="ECO:0000256" key="3">
    <source>
        <dbReference type="ARBA" id="ARBA00011245"/>
    </source>
</evidence>
<accession>A0A061J0Y6</accession>
<evidence type="ECO:0000256" key="12">
    <source>
        <dbReference type="ARBA" id="ARBA00023235"/>
    </source>
</evidence>
<protein>
    <recommendedName>
        <fullName evidence="14">ATP-dependent DNA helicase</fullName>
        <ecNumber evidence="14">5.6.2.3</ecNumber>
    </recommendedName>
</protein>
<comment type="similarity">
    <text evidence="2">Belongs to the helicase family. PIF1 subfamily.</text>
</comment>
<gene>
    <name evidence="18" type="ORF">TRSC58_05356</name>
</gene>
<dbReference type="GO" id="GO:0043139">
    <property type="term" value="F:5'-3' DNA helicase activity"/>
    <property type="evidence" value="ECO:0007669"/>
    <property type="project" value="UniProtKB-EC"/>
</dbReference>
<feature type="compositionally biased region" description="Basic and acidic residues" evidence="15">
    <location>
        <begin position="102"/>
        <end position="119"/>
    </location>
</feature>
<feature type="region of interest" description="Disordered" evidence="15">
    <location>
        <begin position="97"/>
        <end position="119"/>
    </location>
</feature>
<comment type="subunit">
    <text evidence="3">Monomer.</text>
</comment>
<keyword evidence="8 14" id="KW-0067">ATP-binding</keyword>
<evidence type="ECO:0000256" key="4">
    <source>
        <dbReference type="ARBA" id="ARBA00022741"/>
    </source>
</evidence>
<dbReference type="CDD" id="cd18809">
    <property type="entry name" value="SF1_C_RecD"/>
    <property type="match status" value="1"/>
</dbReference>
<comment type="cofactor">
    <cofactor evidence="1 14">
        <name>Mg(2+)</name>
        <dbReference type="ChEBI" id="CHEBI:18420"/>
    </cofactor>
</comment>
<evidence type="ECO:0000256" key="1">
    <source>
        <dbReference type="ARBA" id="ARBA00001946"/>
    </source>
</evidence>
<keyword evidence="12" id="KW-0413">Isomerase</keyword>
<evidence type="ECO:0000256" key="5">
    <source>
        <dbReference type="ARBA" id="ARBA00022763"/>
    </source>
</evidence>
<dbReference type="GO" id="GO:0000723">
    <property type="term" value="P:telomere maintenance"/>
    <property type="evidence" value="ECO:0007669"/>
    <property type="project" value="InterPro"/>
</dbReference>
<evidence type="ECO:0000256" key="10">
    <source>
        <dbReference type="ARBA" id="ARBA00023172"/>
    </source>
</evidence>
<evidence type="ECO:0000259" key="17">
    <source>
        <dbReference type="Pfam" id="PF21530"/>
    </source>
</evidence>
<evidence type="ECO:0000256" key="15">
    <source>
        <dbReference type="SAM" id="MobiDB-lite"/>
    </source>
</evidence>
<keyword evidence="4 14" id="KW-0547">Nucleotide-binding</keyword>
<dbReference type="Pfam" id="PF05970">
    <property type="entry name" value="PIF1"/>
    <property type="match status" value="1"/>
</dbReference>
<dbReference type="InterPro" id="IPR027417">
    <property type="entry name" value="P-loop_NTPase"/>
</dbReference>
<dbReference type="InterPro" id="IPR049163">
    <property type="entry name" value="Pif1-like_2B_dom"/>
</dbReference>
<evidence type="ECO:0000256" key="8">
    <source>
        <dbReference type="ARBA" id="ARBA00022840"/>
    </source>
</evidence>
<dbReference type="GO" id="GO:0006281">
    <property type="term" value="P:DNA repair"/>
    <property type="evidence" value="ECO:0007669"/>
    <property type="project" value="UniProtKB-KW"/>
</dbReference>
<evidence type="ECO:0000256" key="13">
    <source>
        <dbReference type="ARBA" id="ARBA00048954"/>
    </source>
</evidence>
<evidence type="ECO:0000256" key="7">
    <source>
        <dbReference type="ARBA" id="ARBA00022806"/>
    </source>
</evidence>
<reference evidence="18 19" key="1">
    <citation type="submission" date="2013-07" db="EMBL/GenBank/DDBJ databases">
        <authorList>
            <person name="Stoco P.H."/>
            <person name="Wagner G."/>
            <person name="Gerber A."/>
            <person name="Zaha A."/>
            <person name="Thompson C."/>
            <person name="Bartholomeu D.C."/>
            <person name="Luckemeyer D.D."/>
            <person name="Bahia D."/>
            <person name="Loreto E."/>
            <person name="Prestes E.B."/>
            <person name="Lima F.M."/>
            <person name="Rodrigues-Luiz G."/>
            <person name="Vallejo G.A."/>
            <person name="Filho J.F."/>
            <person name="Monteiro K.M."/>
            <person name="Tyler K.M."/>
            <person name="de Almeida L.G."/>
            <person name="Ortiz M.F."/>
            <person name="Siervo M.A."/>
            <person name="de Moraes M.H."/>
            <person name="Cunha O.L."/>
            <person name="Mendonca-Neto R."/>
            <person name="Silva R."/>
            <person name="Teixeira S.M."/>
            <person name="Murta S.M."/>
            <person name="Sincero T.C."/>
            <person name="Mendes T.A."/>
            <person name="Urmenyi T.P."/>
            <person name="Silva V.G."/>
            <person name="da Rocha W.D."/>
            <person name="Andersson B."/>
            <person name="Romanha A.J."/>
            <person name="Steindel M."/>
            <person name="de Vasconcelos A.T."/>
            <person name="Grisard E.C."/>
        </authorList>
    </citation>
    <scope>NUCLEOTIDE SEQUENCE [LARGE SCALE GENOMIC DNA]</scope>
    <source>
        <strain evidence="18 19">SC58</strain>
    </source>
</reference>
<evidence type="ECO:0000256" key="9">
    <source>
        <dbReference type="ARBA" id="ARBA00023125"/>
    </source>
</evidence>
<comment type="catalytic activity">
    <reaction evidence="13 14">
        <text>ATP + H2O = ADP + phosphate + H(+)</text>
        <dbReference type="Rhea" id="RHEA:13065"/>
        <dbReference type="ChEBI" id="CHEBI:15377"/>
        <dbReference type="ChEBI" id="CHEBI:15378"/>
        <dbReference type="ChEBI" id="CHEBI:30616"/>
        <dbReference type="ChEBI" id="CHEBI:43474"/>
        <dbReference type="ChEBI" id="CHEBI:456216"/>
        <dbReference type="EC" id="5.6.2.3"/>
    </reaction>
</comment>
<dbReference type="AlphaFoldDB" id="A0A061J0Y6"/>
<dbReference type="SUPFAM" id="SSF52540">
    <property type="entry name" value="P-loop containing nucleoside triphosphate hydrolases"/>
    <property type="match status" value="2"/>
</dbReference>
<evidence type="ECO:0000259" key="16">
    <source>
        <dbReference type="Pfam" id="PF05970"/>
    </source>
</evidence>
<sequence>MPFAAARVLLPRSIASVPGLLQKRVRSEAHQVIISADTHGNQSDVAPRGGVFDVGSPSYMMHDKNQSSQRPYASQSFTKSNSLKRCSSYVKETPTSLGIPDFGHDKGSREEEQKTCAGEGKKTAEKCLSPEQRAVLKLALAGAPLFIGGDAGTGKSFLLRCIAEELEAKGLNVAVTASTGIAAVGISGNTFHSTFGVPVTSDDDKETSVAEAASHIWYDPKSLAALDVIIVDEVSLLHAGHIEALDLAARAAPGRSQHQPFGGIQVILSGDFLQLMHGRLWLRDKGDRIFCTGVEKKGATPTGVLKKPEQHAVLAKETCPAEGPWHYIRREEGISSVKSRRRFLHHYCDCPAYESPVFQHCLLHLRLQEPVRQMDDPAYLEDLNKLRYGVLTHRLSRSALQNPEDPDAIRLFPVKRAVTAFNALKMLELNGEERFFKSELHVTTCGGSATPAGGCREGGGRVHRDLLVIHFRNKSMGSAKWRRQAEELVRQLCYKCKRCGDVRIMIPPAPARYSRHLSVYVCFVGSTKGVAAASMDALRSVIGEKFLANSKDAATARKHWGTVFWETRKIDFLKRFLRFSLQRRYAKVMQRDPVLQHKRLKTGCRVMLLRNLNRSYVNGSLGTVVSFQELHHVEHLLPTNLKVLLSPKQYSLLKSSKRHSGRAHILTRVVQGACGDDNAGTIVPVVRMDSDGKEVAIPWVSLPLPSERREGIYVVRITAMPLTPAYAYTVHKIQGLTFDHSVLFDGSGFFPCDHLIYVAASRVKRFSQFRMINVSPRMVSVNRGALRFMSGIPPVAEAVAKWTTWKRTRKVKGQRLFPEGAVKLSTPSPDFSLFSAEWKRRCSGRVKQN</sequence>
<evidence type="ECO:0000256" key="14">
    <source>
        <dbReference type="RuleBase" id="RU363044"/>
    </source>
</evidence>
<keyword evidence="11 14" id="KW-0234">DNA repair</keyword>
<dbReference type="GO" id="GO:0005524">
    <property type="term" value="F:ATP binding"/>
    <property type="evidence" value="ECO:0007669"/>
    <property type="project" value="UniProtKB-KW"/>
</dbReference>
<keyword evidence="5 14" id="KW-0227">DNA damage</keyword>
<keyword evidence="9" id="KW-0238">DNA-binding</keyword>
<dbReference type="InterPro" id="IPR010285">
    <property type="entry name" value="DNA_helicase_pif1-like_DEAD"/>
</dbReference>
<evidence type="ECO:0000313" key="19">
    <source>
        <dbReference type="Proteomes" id="UP000031737"/>
    </source>
</evidence>
<dbReference type="Proteomes" id="UP000031737">
    <property type="component" value="Unassembled WGS sequence"/>
</dbReference>
<dbReference type="OrthoDB" id="10050764at2759"/>
<keyword evidence="19" id="KW-1185">Reference proteome</keyword>
<name>A0A061J0Y6_TRYRA</name>
<proteinExistence type="inferred from homology"/>
<keyword evidence="6 14" id="KW-0378">Hydrolase</keyword>
<dbReference type="GO" id="GO:0006310">
    <property type="term" value="P:DNA recombination"/>
    <property type="evidence" value="ECO:0007669"/>
    <property type="project" value="UniProtKB-KW"/>
</dbReference>
<evidence type="ECO:0000256" key="6">
    <source>
        <dbReference type="ARBA" id="ARBA00022801"/>
    </source>
</evidence>
<dbReference type="EC" id="5.6.2.3" evidence="14"/>
<dbReference type="InterPro" id="IPR051055">
    <property type="entry name" value="PIF1_helicase"/>
</dbReference>
<dbReference type="PANTHER" id="PTHR47642">
    <property type="entry name" value="ATP-DEPENDENT DNA HELICASE"/>
    <property type="match status" value="1"/>
</dbReference>
<feature type="domain" description="DNA helicase Pif1-like 2B" evidence="17">
    <location>
        <begin position="599"/>
        <end position="627"/>
    </location>
</feature>
<dbReference type="Pfam" id="PF21530">
    <property type="entry name" value="Pif1_2B_dom"/>
    <property type="match status" value="1"/>
</dbReference>